<accession>A0ABW4C7E1</accession>
<reference evidence="2" key="1">
    <citation type="journal article" date="2019" name="Int. J. Syst. Evol. Microbiol.">
        <title>The Global Catalogue of Microorganisms (GCM) 10K type strain sequencing project: providing services to taxonomists for standard genome sequencing and annotation.</title>
        <authorList>
            <consortium name="The Broad Institute Genomics Platform"/>
            <consortium name="The Broad Institute Genome Sequencing Center for Infectious Disease"/>
            <person name="Wu L."/>
            <person name="Ma J."/>
        </authorList>
    </citation>
    <scope>NUCLEOTIDE SEQUENCE [LARGE SCALE GENOMIC DNA]</scope>
    <source>
        <strain evidence="2">S1</strain>
    </source>
</reference>
<dbReference type="PANTHER" id="PTHR38433:SF1">
    <property type="entry name" value="DUF1641 DOMAIN-CONTAINING PROTEIN"/>
    <property type="match status" value="1"/>
</dbReference>
<keyword evidence="2" id="KW-1185">Reference proteome</keyword>
<protein>
    <submittedName>
        <fullName evidence="1">DUF1641 domain-containing protein</fullName>
    </submittedName>
</protein>
<comment type="caution">
    <text evidence="1">The sequence shown here is derived from an EMBL/GenBank/DDBJ whole genome shotgun (WGS) entry which is preliminary data.</text>
</comment>
<dbReference type="RefSeq" id="WP_380162446.1">
    <property type="nucleotide sequence ID" value="NZ_JBHTNU010000001.1"/>
</dbReference>
<dbReference type="Proteomes" id="UP001597282">
    <property type="component" value="Unassembled WGS sequence"/>
</dbReference>
<proteinExistence type="predicted"/>
<sequence>MARPIQHIDRMASDSQLERENAFGEILDALTEKKEAVLATLDLLGEIQQAGVLDLLQGIAKNRHEVGVIALTQLNQPDHLQLIRNLIGGVQFLSRLHPDQLNRWLHSIGTGLERSTENLDGEEPESLWELGKWMRSREVRSSLTLLIRFLREMGKAEQATLPREKGEFH</sequence>
<evidence type="ECO:0000313" key="1">
    <source>
        <dbReference type="EMBL" id="MFD1425580.1"/>
    </source>
</evidence>
<evidence type="ECO:0000313" key="2">
    <source>
        <dbReference type="Proteomes" id="UP001597282"/>
    </source>
</evidence>
<dbReference type="EMBL" id="JBHTNU010000001">
    <property type="protein sequence ID" value="MFD1425580.1"/>
    <property type="molecule type" value="Genomic_DNA"/>
</dbReference>
<dbReference type="PANTHER" id="PTHR38433">
    <property type="match status" value="1"/>
</dbReference>
<organism evidence="1 2">
    <name type="scientific">Kroppenstedtia sanguinis</name>
    <dbReference type="NCBI Taxonomy" id="1380684"/>
    <lineage>
        <taxon>Bacteria</taxon>
        <taxon>Bacillati</taxon>
        <taxon>Bacillota</taxon>
        <taxon>Bacilli</taxon>
        <taxon>Bacillales</taxon>
        <taxon>Thermoactinomycetaceae</taxon>
        <taxon>Kroppenstedtia</taxon>
    </lineage>
</organism>
<gene>
    <name evidence="1" type="ORF">ACFQ4Y_01355</name>
</gene>
<name>A0ABW4C7E1_9BACL</name>